<feature type="compositionally biased region" description="Basic and acidic residues" evidence="4">
    <location>
        <begin position="383"/>
        <end position="401"/>
    </location>
</feature>
<dbReference type="Pfam" id="PF06441">
    <property type="entry name" value="EHN"/>
    <property type="match status" value="1"/>
</dbReference>
<dbReference type="InterPro" id="IPR010497">
    <property type="entry name" value="Epoxide_hydro_N"/>
</dbReference>
<dbReference type="HOGENOM" id="CLU_019414_0_1_11"/>
<dbReference type="PIRSF" id="PIRSF001112">
    <property type="entry name" value="Epoxide_hydrolase"/>
    <property type="match status" value="1"/>
</dbReference>
<dbReference type="GO" id="GO:0016746">
    <property type="term" value="F:acyltransferase activity"/>
    <property type="evidence" value="ECO:0007669"/>
    <property type="project" value="UniProtKB-KW"/>
</dbReference>
<keyword evidence="7" id="KW-1185">Reference proteome</keyword>
<dbReference type="EMBL" id="JH636049">
    <property type="protein sequence ID" value="EID54626.1"/>
    <property type="molecule type" value="Genomic_DNA"/>
</dbReference>
<dbReference type="eggNOG" id="COG0596">
    <property type="taxonomic scope" value="Bacteria"/>
</dbReference>
<evidence type="ECO:0000256" key="2">
    <source>
        <dbReference type="ARBA" id="ARBA00022797"/>
    </source>
</evidence>
<keyword evidence="6" id="KW-0808">Transferase</keyword>
<dbReference type="PANTHER" id="PTHR21661">
    <property type="entry name" value="EPOXIDE HYDROLASE 1-RELATED"/>
    <property type="match status" value="1"/>
</dbReference>
<dbReference type="AlphaFoldDB" id="I0V3C3"/>
<reference evidence="6 7" key="1">
    <citation type="submission" date="2012-01" db="EMBL/GenBank/DDBJ databases">
        <title>Improved High-Quality Draft sequence of Saccharomonospora xinjiangensis XJ-54.</title>
        <authorList>
            <consortium name="US DOE Joint Genome Institute"/>
            <person name="Lucas S."/>
            <person name="Han J."/>
            <person name="Lapidus A."/>
            <person name="Cheng J.-F."/>
            <person name="Goodwin L."/>
            <person name="Pitluck S."/>
            <person name="Peters L."/>
            <person name="Mikhailova N."/>
            <person name="Teshima H."/>
            <person name="Detter J.C."/>
            <person name="Han C."/>
            <person name="Tapia R."/>
            <person name="Land M."/>
            <person name="Hauser L."/>
            <person name="Kyrpides N."/>
            <person name="Ivanova N."/>
            <person name="Pagani I."/>
            <person name="Brambilla E.-M."/>
            <person name="Klenk H.-P."/>
            <person name="Woyke T."/>
        </authorList>
    </citation>
    <scope>NUCLEOTIDE SEQUENCE [LARGE SCALE GENOMIC DNA]</scope>
    <source>
        <strain evidence="6 7">XJ-54</strain>
    </source>
</reference>
<evidence type="ECO:0000256" key="3">
    <source>
        <dbReference type="ARBA" id="ARBA00022801"/>
    </source>
</evidence>
<evidence type="ECO:0000259" key="5">
    <source>
        <dbReference type="Pfam" id="PF06441"/>
    </source>
</evidence>
<evidence type="ECO:0000313" key="6">
    <source>
        <dbReference type="EMBL" id="EID54626.1"/>
    </source>
</evidence>
<protein>
    <submittedName>
        <fullName evidence="6">Putative hydrolase or acyltransferase of alpha/beta superfamily</fullName>
    </submittedName>
</protein>
<dbReference type="GO" id="GO:0004301">
    <property type="term" value="F:epoxide hydrolase activity"/>
    <property type="evidence" value="ECO:0007669"/>
    <property type="project" value="TreeGrafter"/>
</dbReference>
<comment type="similarity">
    <text evidence="1">Belongs to the peptidase S33 family.</text>
</comment>
<dbReference type="InterPro" id="IPR000639">
    <property type="entry name" value="Epox_hydrolase-like"/>
</dbReference>
<gene>
    <name evidence="6" type="ORF">SacxiDRAFT_2401</name>
</gene>
<evidence type="ECO:0000256" key="4">
    <source>
        <dbReference type="SAM" id="MobiDB-lite"/>
    </source>
</evidence>
<evidence type="ECO:0000256" key="1">
    <source>
        <dbReference type="ARBA" id="ARBA00010088"/>
    </source>
</evidence>
<dbReference type="SUPFAM" id="SSF53474">
    <property type="entry name" value="alpha/beta-Hydrolases"/>
    <property type="match status" value="1"/>
</dbReference>
<dbReference type="Proteomes" id="UP000004691">
    <property type="component" value="Unassembled WGS sequence"/>
</dbReference>
<dbReference type="InterPro" id="IPR016292">
    <property type="entry name" value="Epoxide_hydrolase"/>
</dbReference>
<feature type="domain" description="Epoxide hydrolase N-terminal" evidence="5">
    <location>
        <begin position="5"/>
        <end position="109"/>
    </location>
</feature>
<proteinExistence type="inferred from homology"/>
<dbReference type="InterPro" id="IPR029058">
    <property type="entry name" value="AB_hydrolase_fold"/>
</dbReference>
<organism evidence="6 7">
    <name type="scientific">Saccharomonospora xinjiangensis XJ-54</name>
    <dbReference type="NCBI Taxonomy" id="882086"/>
    <lineage>
        <taxon>Bacteria</taxon>
        <taxon>Bacillati</taxon>
        <taxon>Actinomycetota</taxon>
        <taxon>Actinomycetes</taxon>
        <taxon>Pseudonocardiales</taxon>
        <taxon>Pseudonocardiaceae</taxon>
        <taxon>Saccharomonospora</taxon>
    </lineage>
</organism>
<dbReference type="PRINTS" id="PR00412">
    <property type="entry name" value="EPOXHYDRLASE"/>
</dbReference>
<dbReference type="GO" id="GO:0097176">
    <property type="term" value="P:epoxide metabolic process"/>
    <property type="evidence" value="ECO:0007669"/>
    <property type="project" value="TreeGrafter"/>
</dbReference>
<dbReference type="STRING" id="882086.SacxiDRAFT_2401"/>
<sequence>MPNDVRPFPIDVPQADLDDLLERLARTRLPRQLPGDWARGVTCDYLGELIAHWRTAFDWREHEARLNELGSFVTTIDDHDVHFLHVRSPEPGALPLVLNHGWPNSVFEFAELVGPLTRPSAHGREGARAFHVVVPSIPGFGFSEQPKSTGWNVARVAGMFTELMRRLGYERYGVQGGDLGAYLAPEMAKAAPDAVVGAYVMGGLGFPTERDIPDMNAEDFASYQEMQEWAAIGVDHHSLLRVAPQTFANAWNDSPAGLLSWLIEKFKQFTITVDLPDQAIDRDLLLANATLYWLTGTAGSSSWFMYESSEFTWPEGQSLVPTGVYSGGPDVWRRLAERHNTIVHWPQGNPGGHFVSMEQPHAVAEDLRTFFDLVAPRTPRSQQARDEALTGTDHGRRGEAL</sequence>
<evidence type="ECO:0000313" key="7">
    <source>
        <dbReference type="Proteomes" id="UP000004691"/>
    </source>
</evidence>
<name>I0V3C3_9PSEU</name>
<dbReference type="PANTHER" id="PTHR21661:SF35">
    <property type="entry name" value="EPOXIDE HYDROLASE"/>
    <property type="match status" value="1"/>
</dbReference>
<feature type="region of interest" description="Disordered" evidence="4">
    <location>
        <begin position="378"/>
        <end position="401"/>
    </location>
</feature>
<dbReference type="OrthoDB" id="4654311at2"/>
<keyword evidence="3 6" id="KW-0378">Hydrolase</keyword>
<keyword evidence="6" id="KW-0012">Acyltransferase</keyword>
<accession>I0V3C3</accession>
<dbReference type="RefSeq" id="WP_006238772.1">
    <property type="nucleotide sequence ID" value="NZ_JH636049.1"/>
</dbReference>
<dbReference type="Gene3D" id="3.40.50.1820">
    <property type="entry name" value="alpha/beta hydrolase"/>
    <property type="match status" value="1"/>
</dbReference>
<keyword evidence="2" id="KW-0058">Aromatic hydrocarbons catabolism</keyword>